<name>A0A1I8AYR0_MELHA</name>
<keyword evidence="1" id="KW-1185">Reference proteome</keyword>
<accession>A0A1I8AYR0</accession>
<sequence>MNNCKNCKTCSKEEESIYTDIYPIKPPRRNSRDEDILRQKMILPGGQEVTFELYKGEEQMAEIMALMRR</sequence>
<proteinExistence type="predicted"/>
<evidence type="ECO:0000313" key="1">
    <source>
        <dbReference type="Proteomes" id="UP000095281"/>
    </source>
</evidence>
<dbReference type="WBParaSite" id="MhA1_Contig1126.frz3.gene8">
    <property type="protein sequence ID" value="MhA1_Contig1126.frz3.gene8"/>
    <property type="gene ID" value="MhA1_Contig1126.frz3.gene8"/>
</dbReference>
<evidence type="ECO:0000313" key="2">
    <source>
        <dbReference type="WBParaSite" id="MhA1_Contig1126.frz3.gene8"/>
    </source>
</evidence>
<protein>
    <submittedName>
        <fullName evidence="2">Transposase</fullName>
    </submittedName>
</protein>
<dbReference type="Proteomes" id="UP000095281">
    <property type="component" value="Unplaced"/>
</dbReference>
<dbReference type="AlphaFoldDB" id="A0A1I8AYR0"/>
<reference evidence="2" key="1">
    <citation type="submission" date="2016-11" db="UniProtKB">
        <authorList>
            <consortium name="WormBaseParasite"/>
        </authorList>
    </citation>
    <scope>IDENTIFICATION</scope>
</reference>
<organism evidence="1 2">
    <name type="scientific">Meloidogyne hapla</name>
    <name type="common">Root-knot nematode worm</name>
    <dbReference type="NCBI Taxonomy" id="6305"/>
    <lineage>
        <taxon>Eukaryota</taxon>
        <taxon>Metazoa</taxon>
        <taxon>Ecdysozoa</taxon>
        <taxon>Nematoda</taxon>
        <taxon>Chromadorea</taxon>
        <taxon>Rhabditida</taxon>
        <taxon>Tylenchina</taxon>
        <taxon>Tylenchomorpha</taxon>
        <taxon>Tylenchoidea</taxon>
        <taxon>Meloidogynidae</taxon>
        <taxon>Meloidogyninae</taxon>
        <taxon>Meloidogyne</taxon>
    </lineage>
</organism>